<keyword evidence="1" id="KW-1133">Transmembrane helix</keyword>
<dbReference type="AlphaFoldDB" id="A0A8S0P6F2"/>
<dbReference type="Proteomes" id="UP000594638">
    <property type="component" value="Unassembled WGS sequence"/>
</dbReference>
<organism evidence="2 3">
    <name type="scientific">Olea europaea subsp. europaea</name>
    <dbReference type="NCBI Taxonomy" id="158383"/>
    <lineage>
        <taxon>Eukaryota</taxon>
        <taxon>Viridiplantae</taxon>
        <taxon>Streptophyta</taxon>
        <taxon>Embryophyta</taxon>
        <taxon>Tracheophyta</taxon>
        <taxon>Spermatophyta</taxon>
        <taxon>Magnoliopsida</taxon>
        <taxon>eudicotyledons</taxon>
        <taxon>Gunneridae</taxon>
        <taxon>Pentapetalae</taxon>
        <taxon>asterids</taxon>
        <taxon>lamiids</taxon>
        <taxon>Lamiales</taxon>
        <taxon>Oleaceae</taxon>
        <taxon>Oleeae</taxon>
        <taxon>Olea</taxon>
    </lineage>
</organism>
<accession>A0A8S0P6F2</accession>
<sequence length="122" mass="14505">MCPINLSRLFSLIFTMDILGYMILEYSKSLLVSTKCEGCLLLLLLLLPPPPPPCCCCYFYFYFSIYFILFYLFIYLFFASMFTIFNQPSFFITWRLNLIAYSIMDPIVPLLYSVYFTEIMRN</sequence>
<evidence type="ECO:0000256" key="1">
    <source>
        <dbReference type="SAM" id="Phobius"/>
    </source>
</evidence>
<protein>
    <submittedName>
        <fullName evidence="2">Uncharacterized protein</fullName>
    </submittedName>
</protein>
<feature type="transmembrane region" description="Helical" evidence="1">
    <location>
        <begin position="59"/>
        <end position="78"/>
    </location>
</feature>
<proteinExistence type="predicted"/>
<comment type="caution">
    <text evidence="2">The sequence shown here is derived from an EMBL/GenBank/DDBJ whole genome shotgun (WGS) entry which is preliminary data.</text>
</comment>
<evidence type="ECO:0000313" key="2">
    <source>
        <dbReference type="EMBL" id="CAA2933613.1"/>
    </source>
</evidence>
<feature type="transmembrane region" description="Helical" evidence="1">
    <location>
        <begin position="98"/>
        <end position="117"/>
    </location>
</feature>
<keyword evidence="1" id="KW-0472">Membrane</keyword>
<reference evidence="2 3" key="1">
    <citation type="submission" date="2019-12" db="EMBL/GenBank/DDBJ databases">
        <authorList>
            <person name="Alioto T."/>
            <person name="Alioto T."/>
            <person name="Gomez Garrido J."/>
        </authorList>
    </citation>
    <scope>NUCLEOTIDE SEQUENCE [LARGE SCALE GENOMIC DNA]</scope>
</reference>
<keyword evidence="1" id="KW-0812">Transmembrane</keyword>
<keyword evidence="3" id="KW-1185">Reference proteome</keyword>
<name>A0A8S0P6F2_OLEEU</name>
<dbReference type="Gramene" id="OE9A086865T1">
    <property type="protein sequence ID" value="OE9A086865C1"/>
    <property type="gene ID" value="OE9A086865"/>
</dbReference>
<gene>
    <name evidence="2" type="ORF">OLEA9_A086865</name>
</gene>
<evidence type="ECO:0000313" key="3">
    <source>
        <dbReference type="Proteomes" id="UP000594638"/>
    </source>
</evidence>
<dbReference type="EMBL" id="CACTIH010000005">
    <property type="protein sequence ID" value="CAA2933613.1"/>
    <property type="molecule type" value="Genomic_DNA"/>
</dbReference>